<dbReference type="InterPro" id="IPR036720">
    <property type="entry name" value="RanGAP1_C_sf"/>
</dbReference>
<evidence type="ECO:0000313" key="6">
    <source>
        <dbReference type="EMBL" id="GFQ90634.1"/>
    </source>
</evidence>
<dbReference type="OrthoDB" id="184583at2759"/>
<feature type="domain" description="Ran-GTPase activating protein 1 C-terminal" evidence="5">
    <location>
        <begin position="400"/>
        <end position="570"/>
    </location>
</feature>
<keyword evidence="3" id="KW-0677">Repeat</keyword>
<dbReference type="EMBL" id="BMAO01023736">
    <property type="protein sequence ID" value="GFQ90634.1"/>
    <property type="molecule type" value="Genomic_DNA"/>
</dbReference>
<dbReference type="SUPFAM" id="SSF69099">
    <property type="entry name" value="Ran-GTPase activating protein 1 (RanGAP1), C-terminal domain"/>
    <property type="match status" value="1"/>
</dbReference>
<dbReference type="Proteomes" id="UP000887116">
    <property type="component" value="Unassembled WGS sequence"/>
</dbReference>
<evidence type="ECO:0000256" key="1">
    <source>
        <dbReference type="ARBA" id="ARBA00022468"/>
    </source>
</evidence>
<dbReference type="SMART" id="SM00368">
    <property type="entry name" value="LRR_RI"/>
    <property type="match status" value="8"/>
</dbReference>
<proteinExistence type="predicted"/>
<keyword evidence="1" id="KW-0343">GTPase activation</keyword>
<dbReference type="InterPro" id="IPR027038">
    <property type="entry name" value="RanGap"/>
</dbReference>
<dbReference type="GO" id="GO:0005096">
    <property type="term" value="F:GTPase activator activity"/>
    <property type="evidence" value="ECO:0007669"/>
    <property type="project" value="UniProtKB-KW"/>
</dbReference>
<dbReference type="InterPro" id="IPR001611">
    <property type="entry name" value="Leu-rich_rpt"/>
</dbReference>
<dbReference type="Pfam" id="PF13516">
    <property type="entry name" value="LRR_6"/>
    <property type="match status" value="4"/>
</dbReference>
<dbReference type="PANTHER" id="PTHR24113">
    <property type="entry name" value="RAN GTPASE-ACTIVATING PROTEIN 1"/>
    <property type="match status" value="1"/>
</dbReference>
<dbReference type="GO" id="GO:0007165">
    <property type="term" value="P:signal transduction"/>
    <property type="evidence" value="ECO:0007669"/>
    <property type="project" value="InterPro"/>
</dbReference>
<evidence type="ECO:0000313" key="7">
    <source>
        <dbReference type="Proteomes" id="UP000887116"/>
    </source>
</evidence>
<evidence type="ECO:0000259" key="5">
    <source>
        <dbReference type="Pfam" id="PF07834"/>
    </source>
</evidence>
<evidence type="ECO:0000256" key="4">
    <source>
        <dbReference type="SAM" id="MobiDB-lite"/>
    </source>
</evidence>
<name>A0A8X6KZ46_TRICU</name>
<dbReference type="GO" id="GO:0031267">
    <property type="term" value="F:small GTPase binding"/>
    <property type="evidence" value="ECO:0007669"/>
    <property type="project" value="TreeGrafter"/>
</dbReference>
<gene>
    <name evidence="6" type="primary">RANGAP1</name>
    <name evidence="6" type="ORF">TNCT_74971</name>
</gene>
<keyword evidence="7" id="KW-1185">Reference proteome</keyword>
<dbReference type="CDD" id="cd00116">
    <property type="entry name" value="LRR_RI"/>
    <property type="match status" value="1"/>
</dbReference>
<comment type="caution">
    <text evidence="6">The sequence shown here is derived from an EMBL/GenBank/DDBJ whole genome shotgun (WGS) entry which is preliminary data.</text>
</comment>
<sequence>MTAVDNLILQLASTKVDEEEKEKVVSFVGQALQLDTAEDADNIVKAIKDCPGMTTLQLEGNTIGIPAAEAIGKALESQSDFKKALWKDMFTRRDKTEIPEALHFLSKGIMTANAHLVVLDLSDNAFGPRGLVGLQELLESPSCYTLEELHFNNNGLGIQGATLLSGSICKCIENSRKNGTPMKLKIFVCGRNRLENNGAIAVSKFLKELGTLESVAMPQNGIYHPGIKAISDAFKSNPNLKVINLEDNSLTEEGAQCIAECLPSLKKLEMLNLGDCLVRTGGAMALSAILENECPEIRNINLGFNEIDVEGGEAIVEAMEYKNNLETLILNGNNFGEDGCQCIQRIMTELGKIDSLGSLSEDEGENDDEEDDDDENYEDIDEEDEEEIDSQDESNRSIIEEQSHNKSTHQSPMSKATASDFILNPTPETLVALYNAKEDFSSVLPKEPTIADYLELFFKISLVVDLDNNNAKSAAFKYADDLLSKAYSLDSEKALEFNNQFLVIIGLIKGEEKKFKTGLDITGTLLVVEHAAKQPYFRSSTRELLQFFLSRPLQYTTASGKSKHLLMQTLYQI</sequence>
<dbReference type="GO" id="GO:0005634">
    <property type="term" value="C:nucleus"/>
    <property type="evidence" value="ECO:0007669"/>
    <property type="project" value="TreeGrafter"/>
</dbReference>
<dbReference type="PANTHER" id="PTHR24113:SF12">
    <property type="entry name" value="RAN GTPASE-ACTIVATING PROTEIN 1"/>
    <property type="match status" value="1"/>
</dbReference>
<feature type="region of interest" description="Disordered" evidence="4">
    <location>
        <begin position="355"/>
        <end position="395"/>
    </location>
</feature>
<accession>A0A8X6KZ46</accession>
<dbReference type="Pfam" id="PF07834">
    <property type="entry name" value="RanGAP1_C"/>
    <property type="match status" value="1"/>
</dbReference>
<keyword evidence="2" id="KW-0433">Leucine-rich repeat</keyword>
<evidence type="ECO:0000256" key="2">
    <source>
        <dbReference type="ARBA" id="ARBA00022614"/>
    </source>
</evidence>
<dbReference type="AlphaFoldDB" id="A0A8X6KZ46"/>
<dbReference type="InterPro" id="IPR032675">
    <property type="entry name" value="LRR_dom_sf"/>
</dbReference>
<dbReference type="Gene3D" id="3.80.10.10">
    <property type="entry name" value="Ribonuclease Inhibitor"/>
    <property type="match status" value="1"/>
</dbReference>
<dbReference type="Gene3D" id="1.25.40.200">
    <property type="entry name" value="Ran-GTPase activating protein 1, C-terminal domain"/>
    <property type="match status" value="1"/>
</dbReference>
<feature type="compositionally biased region" description="Acidic residues" evidence="4">
    <location>
        <begin position="360"/>
        <end position="392"/>
    </location>
</feature>
<reference evidence="6" key="1">
    <citation type="submission" date="2020-07" db="EMBL/GenBank/DDBJ databases">
        <title>Multicomponent nature underlies the extraordinary mechanical properties of spider dragline silk.</title>
        <authorList>
            <person name="Kono N."/>
            <person name="Nakamura H."/>
            <person name="Mori M."/>
            <person name="Yoshida Y."/>
            <person name="Ohtoshi R."/>
            <person name="Malay A.D."/>
            <person name="Moran D.A.P."/>
            <person name="Tomita M."/>
            <person name="Numata K."/>
            <person name="Arakawa K."/>
        </authorList>
    </citation>
    <scope>NUCLEOTIDE SEQUENCE</scope>
</reference>
<dbReference type="InterPro" id="IPR009109">
    <property type="entry name" value="Ran_GTPase_activating_1_C"/>
</dbReference>
<organism evidence="6 7">
    <name type="scientific">Trichonephila clavata</name>
    <name type="common">Joro spider</name>
    <name type="synonym">Nephila clavata</name>
    <dbReference type="NCBI Taxonomy" id="2740835"/>
    <lineage>
        <taxon>Eukaryota</taxon>
        <taxon>Metazoa</taxon>
        <taxon>Ecdysozoa</taxon>
        <taxon>Arthropoda</taxon>
        <taxon>Chelicerata</taxon>
        <taxon>Arachnida</taxon>
        <taxon>Araneae</taxon>
        <taxon>Araneomorphae</taxon>
        <taxon>Entelegynae</taxon>
        <taxon>Araneoidea</taxon>
        <taxon>Nephilidae</taxon>
        <taxon>Trichonephila</taxon>
    </lineage>
</organism>
<dbReference type="GO" id="GO:0048471">
    <property type="term" value="C:perinuclear region of cytoplasm"/>
    <property type="evidence" value="ECO:0007669"/>
    <property type="project" value="TreeGrafter"/>
</dbReference>
<evidence type="ECO:0000256" key="3">
    <source>
        <dbReference type="ARBA" id="ARBA00022737"/>
    </source>
</evidence>
<dbReference type="SUPFAM" id="SSF52047">
    <property type="entry name" value="RNI-like"/>
    <property type="match status" value="1"/>
</dbReference>
<dbReference type="GO" id="GO:0006913">
    <property type="term" value="P:nucleocytoplasmic transport"/>
    <property type="evidence" value="ECO:0007669"/>
    <property type="project" value="TreeGrafter"/>
</dbReference>
<dbReference type="GO" id="GO:0005829">
    <property type="term" value="C:cytosol"/>
    <property type="evidence" value="ECO:0007669"/>
    <property type="project" value="TreeGrafter"/>
</dbReference>
<protein>
    <submittedName>
        <fullName evidence="6">Ran GTPase-activating protein 1</fullName>
    </submittedName>
</protein>